<accession>A0A0C2J416</accession>
<evidence type="ECO:0000259" key="4">
    <source>
        <dbReference type="SMART" id="SM00645"/>
    </source>
</evidence>
<dbReference type="Proteomes" id="UP000031668">
    <property type="component" value="Unassembled WGS sequence"/>
</dbReference>
<dbReference type="SUPFAM" id="SSF54001">
    <property type="entry name" value="Cysteine proteinases"/>
    <property type="match status" value="1"/>
</dbReference>
<evidence type="ECO:0000313" key="7">
    <source>
        <dbReference type="Proteomes" id="UP000031668"/>
    </source>
</evidence>
<dbReference type="InterPro" id="IPR039417">
    <property type="entry name" value="Peptidase_C1A_papain-like"/>
</dbReference>
<dbReference type="InterPro" id="IPR013201">
    <property type="entry name" value="Prot_inhib_I29"/>
</dbReference>
<dbReference type="FunFam" id="3.90.70.10:FF:000332">
    <property type="entry name" value="Cathepsin L1"/>
    <property type="match status" value="1"/>
</dbReference>
<dbReference type="OrthoDB" id="10253408at2759"/>
<dbReference type="InterPro" id="IPR038765">
    <property type="entry name" value="Papain-like_cys_pep_sf"/>
</dbReference>
<evidence type="ECO:0000259" key="5">
    <source>
        <dbReference type="SMART" id="SM00848"/>
    </source>
</evidence>
<dbReference type="OMA" id="CYIANDA"/>
<name>A0A0C2J416_THEKT</name>
<keyword evidence="7" id="KW-1185">Reference proteome</keyword>
<feature type="domain" description="Cathepsin propeptide inhibitor" evidence="5">
    <location>
        <begin position="28"/>
        <end position="83"/>
    </location>
</feature>
<feature type="domain" description="Peptidase C1A papain C-terminal" evidence="4">
    <location>
        <begin position="107"/>
        <end position="321"/>
    </location>
</feature>
<dbReference type="InterPro" id="IPR013128">
    <property type="entry name" value="Peptidase_C1A"/>
</dbReference>
<dbReference type="PANTHER" id="PTHR12411">
    <property type="entry name" value="CYSTEINE PROTEASE FAMILY C1-RELATED"/>
    <property type="match status" value="1"/>
</dbReference>
<proteinExistence type="inferred from homology"/>
<evidence type="ECO:0000313" key="6">
    <source>
        <dbReference type="EMBL" id="KII63832.1"/>
    </source>
</evidence>
<dbReference type="InterPro" id="IPR000668">
    <property type="entry name" value="Peptidase_C1A_C"/>
</dbReference>
<dbReference type="Pfam" id="PF00112">
    <property type="entry name" value="Peptidase_C1"/>
    <property type="match status" value="1"/>
</dbReference>
<dbReference type="PROSITE" id="PS00639">
    <property type="entry name" value="THIOL_PROTEASE_HIS"/>
    <property type="match status" value="1"/>
</dbReference>
<feature type="signal peptide" evidence="3">
    <location>
        <begin position="1"/>
        <end position="16"/>
    </location>
</feature>
<evidence type="ECO:0000256" key="1">
    <source>
        <dbReference type="ARBA" id="ARBA00008455"/>
    </source>
</evidence>
<evidence type="ECO:0000256" key="2">
    <source>
        <dbReference type="ARBA" id="ARBA00023157"/>
    </source>
</evidence>
<dbReference type="CDD" id="cd02248">
    <property type="entry name" value="Peptidase_C1A"/>
    <property type="match status" value="1"/>
</dbReference>
<protein>
    <submittedName>
        <fullName evidence="6">Digestive cysteine proteinase 2</fullName>
    </submittedName>
</protein>
<keyword evidence="3" id="KW-0732">Signal</keyword>
<evidence type="ECO:0000256" key="3">
    <source>
        <dbReference type="SAM" id="SignalP"/>
    </source>
</evidence>
<dbReference type="Gene3D" id="3.90.70.10">
    <property type="entry name" value="Cysteine proteinases"/>
    <property type="match status" value="1"/>
</dbReference>
<dbReference type="InterPro" id="IPR025660">
    <property type="entry name" value="Pept_his_AS"/>
</dbReference>
<comment type="similarity">
    <text evidence="1">Belongs to the peptidase C1 family.</text>
</comment>
<dbReference type="EMBL" id="JWZT01004577">
    <property type="protein sequence ID" value="KII63832.1"/>
    <property type="molecule type" value="Genomic_DNA"/>
</dbReference>
<dbReference type="AlphaFoldDB" id="A0A0C2J416"/>
<organism evidence="6 7">
    <name type="scientific">Thelohanellus kitauei</name>
    <name type="common">Myxosporean</name>
    <dbReference type="NCBI Taxonomy" id="669202"/>
    <lineage>
        <taxon>Eukaryota</taxon>
        <taxon>Metazoa</taxon>
        <taxon>Cnidaria</taxon>
        <taxon>Myxozoa</taxon>
        <taxon>Myxosporea</taxon>
        <taxon>Bivalvulida</taxon>
        <taxon>Platysporina</taxon>
        <taxon>Myxobolidae</taxon>
        <taxon>Thelohanellus</taxon>
    </lineage>
</organism>
<comment type="caution">
    <text evidence="6">The sequence shown here is derived from an EMBL/GenBank/DDBJ whole genome shotgun (WGS) entry which is preliminary data.</text>
</comment>
<sequence length="322" mass="36726">MTVVAVVFQLFYAAHASRIQDLTSSGLWSHHKRKYNLQPTPSEEFERRALFFHNLKFIEDHNAKNIDFKLAMNEFGHLRPSELLMKTEMKRVLQLKLENGPVSDTPVNRSVDWRTHGVVTNVNSQGCFCGSCYAFSGIGACESHLAIKTGHLVTLSEQELVNCSKKEGNKGCSGGWPNSVFRYAIHNGLSLARDYKYVGRVRDCKKKGINTRFRFSSYVDIYHHNEEQLVRAVSTKRPVSVVIDANHLHMMFYHSGILRIHNCDKNNLNHAVLVVGYNKAGSKPYYIVKNSWGTWWGEHGYFRMVMNENMCGIASYASYPVP</sequence>
<dbReference type="Pfam" id="PF08246">
    <property type="entry name" value="Inhibitor_I29"/>
    <property type="match status" value="1"/>
</dbReference>
<dbReference type="GO" id="GO:0008234">
    <property type="term" value="F:cysteine-type peptidase activity"/>
    <property type="evidence" value="ECO:0007669"/>
    <property type="project" value="InterPro"/>
</dbReference>
<feature type="chain" id="PRO_5018612132" evidence="3">
    <location>
        <begin position="17"/>
        <end position="322"/>
    </location>
</feature>
<gene>
    <name evidence="6" type="ORF">RF11_10352</name>
</gene>
<dbReference type="SMART" id="SM00848">
    <property type="entry name" value="Inhibitor_I29"/>
    <property type="match status" value="1"/>
</dbReference>
<reference evidence="6 7" key="1">
    <citation type="journal article" date="2014" name="Genome Biol. Evol.">
        <title>The genome of the myxosporean Thelohanellus kitauei shows adaptations to nutrient acquisition within its fish host.</title>
        <authorList>
            <person name="Yang Y."/>
            <person name="Xiong J."/>
            <person name="Zhou Z."/>
            <person name="Huo F."/>
            <person name="Miao W."/>
            <person name="Ran C."/>
            <person name="Liu Y."/>
            <person name="Zhang J."/>
            <person name="Feng J."/>
            <person name="Wang M."/>
            <person name="Wang M."/>
            <person name="Wang L."/>
            <person name="Yao B."/>
        </authorList>
    </citation>
    <scope>NUCLEOTIDE SEQUENCE [LARGE SCALE GENOMIC DNA]</scope>
    <source>
        <strain evidence="6">Wuqing</strain>
    </source>
</reference>
<dbReference type="SMART" id="SM00645">
    <property type="entry name" value="Pept_C1"/>
    <property type="match status" value="1"/>
</dbReference>
<dbReference type="GO" id="GO:0006508">
    <property type="term" value="P:proteolysis"/>
    <property type="evidence" value="ECO:0007669"/>
    <property type="project" value="InterPro"/>
</dbReference>
<dbReference type="SMR" id="A0A0C2J416"/>
<keyword evidence="2" id="KW-1015">Disulfide bond</keyword>